<dbReference type="GO" id="GO:0003677">
    <property type="term" value="F:DNA binding"/>
    <property type="evidence" value="ECO:0007669"/>
    <property type="project" value="InterPro"/>
</dbReference>
<keyword evidence="3" id="KW-1185">Reference proteome</keyword>
<feature type="domain" description="HTH cro/C1-type" evidence="1">
    <location>
        <begin position="32"/>
        <end position="78"/>
    </location>
</feature>
<reference evidence="2 3" key="1">
    <citation type="submission" date="2018-01" db="EMBL/GenBank/DDBJ databases">
        <title>Genomic Sequence of Chromobacterium MWU13-2610 from wild cranberry bogs within the Cape Cod National Seashore.</title>
        <authorList>
            <person name="O'Hara-Hanley K."/>
            <person name="Soby S."/>
            <person name="Harrison A."/>
        </authorList>
    </citation>
    <scope>NUCLEOTIDE SEQUENCE [LARGE SCALE GENOMIC DNA]</scope>
    <source>
        <strain evidence="2 3">MWU13-2610</strain>
    </source>
</reference>
<accession>A0A2K4MJC2</accession>
<dbReference type="InterPro" id="IPR001387">
    <property type="entry name" value="Cro/C1-type_HTH"/>
</dbReference>
<dbReference type="Proteomes" id="UP000236416">
    <property type="component" value="Unassembled WGS sequence"/>
</dbReference>
<dbReference type="SMART" id="SM00530">
    <property type="entry name" value="HTH_XRE"/>
    <property type="match status" value="1"/>
</dbReference>
<sequence>MPNIVSHERHNTNKCWCVNTLRTTFVSINVRLREERNRLNFIQMDAAKAAGVSFTAYQNYERGDRTPNAETLQRLHEAGFDVLYIVTGVRNGAALSNEDSSLLARINQLDDKARRAWLASAQSFVESYTNS</sequence>
<evidence type="ECO:0000313" key="3">
    <source>
        <dbReference type="Proteomes" id="UP000236416"/>
    </source>
</evidence>
<gene>
    <name evidence="2" type="ORF">C2134_18415</name>
</gene>
<protein>
    <submittedName>
        <fullName evidence="2">Transcriptional regulator</fullName>
    </submittedName>
</protein>
<dbReference type="PROSITE" id="PS50943">
    <property type="entry name" value="HTH_CROC1"/>
    <property type="match status" value="1"/>
</dbReference>
<dbReference type="AlphaFoldDB" id="A0A2K4MJC2"/>
<dbReference type="Gene3D" id="1.10.260.40">
    <property type="entry name" value="lambda repressor-like DNA-binding domains"/>
    <property type="match status" value="1"/>
</dbReference>
<dbReference type="Pfam" id="PF01381">
    <property type="entry name" value="HTH_3"/>
    <property type="match status" value="1"/>
</dbReference>
<dbReference type="EMBL" id="PPTF01000078">
    <property type="protein sequence ID" value="POA97171.1"/>
    <property type="molecule type" value="Genomic_DNA"/>
</dbReference>
<comment type="caution">
    <text evidence="2">The sequence shown here is derived from an EMBL/GenBank/DDBJ whole genome shotgun (WGS) entry which is preliminary data.</text>
</comment>
<evidence type="ECO:0000313" key="2">
    <source>
        <dbReference type="EMBL" id="POA97171.1"/>
    </source>
</evidence>
<dbReference type="CDD" id="cd00093">
    <property type="entry name" value="HTH_XRE"/>
    <property type="match status" value="1"/>
</dbReference>
<organism evidence="2 3">
    <name type="scientific">Chromobacterium sinusclupearum</name>
    <dbReference type="NCBI Taxonomy" id="2077146"/>
    <lineage>
        <taxon>Bacteria</taxon>
        <taxon>Pseudomonadati</taxon>
        <taxon>Pseudomonadota</taxon>
        <taxon>Betaproteobacteria</taxon>
        <taxon>Neisseriales</taxon>
        <taxon>Chromobacteriaceae</taxon>
        <taxon>Chromobacterium</taxon>
    </lineage>
</organism>
<dbReference type="SUPFAM" id="SSF47413">
    <property type="entry name" value="lambda repressor-like DNA-binding domains"/>
    <property type="match status" value="1"/>
</dbReference>
<proteinExistence type="predicted"/>
<dbReference type="InterPro" id="IPR010982">
    <property type="entry name" value="Lambda_DNA-bd_dom_sf"/>
</dbReference>
<evidence type="ECO:0000259" key="1">
    <source>
        <dbReference type="PROSITE" id="PS50943"/>
    </source>
</evidence>
<name>A0A2K4MJC2_9NEIS</name>